<keyword evidence="5 7" id="KW-0460">Magnesium</keyword>
<dbReference type="Gene3D" id="3.90.950.10">
    <property type="match status" value="1"/>
</dbReference>
<dbReference type="RefSeq" id="WP_201934665.1">
    <property type="nucleotide sequence ID" value="NZ_JAERSG010000002.1"/>
</dbReference>
<dbReference type="Pfam" id="PF01725">
    <property type="entry name" value="Ham1p_like"/>
    <property type="match status" value="1"/>
</dbReference>
<dbReference type="EMBL" id="JAERSG010000002">
    <property type="protein sequence ID" value="MBL0747102.1"/>
    <property type="molecule type" value="Genomic_DNA"/>
</dbReference>
<comment type="catalytic activity">
    <reaction evidence="7">
        <text>dITP + H2O = dIMP + diphosphate + H(+)</text>
        <dbReference type="Rhea" id="RHEA:28342"/>
        <dbReference type="ChEBI" id="CHEBI:15377"/>
        <dbReference type="ChEBI" id="CHEBI:15378"/>
        <dbReference type="ChEBI" id="CHEBI:33019"/>
        <dbReference type="ChEBI" id="CHEBI:61194"/>
        <dbReference type="ChEBI" id="CHEBI:61382"/>
        <dbReference type="EC" id="3.6.1.66"/>
    </reaction>
</comment>
<comment type="caution">
    <text evidence="7">Lacks conserved residue(s) required for the propagation of feature annotation.</text>
</comment>
<dbReference type="InterPro" id="IPR002637">
    <property type="entry name" value="RdgB/HAM1"/>
</dbReference>
<evidence type="ECO:0000313" key="10">
    <source>
        <dbReference type="Proteomes" id="UP000636918"/>
    </source>
</evidence>
<comment type="caution">
    <text evidence="9">The sequence shown here is derived from an EMBL/GenBank/DDBJ whole genome shotgun (WGS) entry which is preliminary data.</text>
</comment>
<keyword evidence="6 7" id="KW-0546">Nucleotide metabolism</keyword>
<feature type="binding site" evidence="7">
    <location>
        <position position="73"/>
    </location>
    <ligand>
        <name>substrate</name>
    </ligand>
</feature>
<evidence type="ECO:0000256" key="7">
    <source>
        <dbReference type="HAMAP-Rule" id="MF_01405"/>
    </source>
</evidence>
<comment type="function">
    <text evidence="7">Pyrophosphatase that catalyzes the hydrolysis of nucleoside triphosphates to their monophosphate derivatives, with a high preference for the non-canonical purine nucleotides XTP (xanthosine triphosphate), dITP (deoxyinosine triphosphate) and ITP. Seems to function as a house-cleaning enzyme that removes non-canonical purine nucleotides from the nucleotide pool, thus preventing their incorporation into DNA/RNA and avoiding chromosomal lesions.</text>
</comment>
<feature type="binding site" evidence="7">
    <location>
        <begin position="210"/>
        <end position="211"/>
    </location>
    <ligand>
        <name>substrate</name>
    </ligand>
</feature>
<dbReference type="EC" id="3.6.1.66" evidence="7"/>
<evidence type="ECO:0000256" key="2">
    <source>
        <dbReference type="ARBA" id="ARBA00022723"/>
    </source>
</evidence>
<feature type="region of interest" description="Disordered" evidence="8">
    <location>
        <begin position="96"/>
        <end position="116"/>
    </location>
</feature>
<name>A0ABS1L6E5_9ACTN</name>
<reference evidence="9 10" key="1">
    <citation type="submission" date="2021-01" db="EMBL/GenBank/DDBJ databases">
        <title>Genome seq and assembly of Nocardiodes sp. G10.</title>
        <authorList>
            <person name="Chhetri G."/>
        </authorList>
    </citation>
    <scope>NUCLEOTIDE SEQUENCE [LARGE SCALE GENOMIC DNA]</scope>
    <source>
        <strain evidence="9 10">G10</strain>
    </source>
</reference>
<sequence length="229" mass="24279">MTRIFLASGNAKKIGEMQRILAEHVADVEVLGIGDIDGYVEPVEDQPTFEGNALLKARAGVAATGLPSIADDSGLCVDALNGMPGVLSARWSGPPTLRDGSSLASSGTDGVSLRSSQDDRNNALLLDQLHDVPDERRGAHFTCAIAWVLPDGRERVVEGRMPGRIIREQRGSGGFGYDVVFVADEHSAEADGRGLTSAELEPGEKDRISHRGRALRELAPTVAADLSGR</sequence>
<evidence type="ECO:0000256" key="4">
    <source>
        <dbReference type="ARBA" id="ARBA00022801"/>
    </source>
</evidence>
<evidence type="ECO:0000256" key="3">
    <source>
        <dbReference type="ARBA" id="ARBA00022741"/>
    </source>
</evidence>
<evidence type="ECO:0000256" key="5">
    <source>
        <dbReference type="ARBA" id="ARBA00022842"/>
    </source>
</evidence>
<comment type="catalytic activity">
    <reaction evidence="7">
        <text>ITP + H2O = IMP + diphosphate + H(+)</text>
        <dbReference type="Rhea" id="RHEA:29399"/>
        <dbReference type="ChEBI" id="CHEBI:15377"/>
        <dbReference type="ChEBI" id="CHEBI:15378"/>
        <dbReference type="ChEBI" id="CHEBI:33019"/>
        <dbReference type="ChEBI" id="CHEBI:58053"/>
        <dbReference type="ChEBI" id="CHEBI:61402"/>
        <dbReference type="EC" id="3.6.1.66"/>
    </reaction>
</comment>
<evidence type="ECO:0000256" key="6">
    <source>
        <dbReference type="ARBA" id="ARBA00023080"/>
    </source>
</evidence>
<comment type="cofactor">
    <cofactor evidence="7">
        <name>Mg(2+)</name>
        <dbReference type="ChEBI" id="CHEBI:18420"/>
    </cofactor>
    <text evidence="7">Binds 1 Mg(2+) ion per subunit.</text>
</comment>
<feature type="binding site" evidence="7">
    <location>
        <begin position="8"/>
        <end position="13"/>
    </location>
    <ligand>
        <name>substrate</name>
    </ligand>
</feature>
<comment type="similarity">
    <text evidence="1 7">Belongs to the HAM1 NTPase family.</text>
</comment>
<comment type="subunit">
    <text evidence="7">Homodimer.</text>
</comment>
<proteinExistence type="inferred from homology"/>
<organism evidence="9 10">
    <name type="scientific">Nocardioides baculatus</name>
    <dbReference type="NCBI Taxonomy" id="2801337"/>
    <lineage>
        <taxon>Bacteria</taxon>
        <taxon>Bacillati</taxon>
        <taxon>Actinomycetota</taxon>
        <taxon>Actinomycetes</taxon>
        <taxon>Propionibacteriales</taxon>
        <taxon>Nocardioidaceae</taxon>
        <taxon>Nocardioides</taxon>
    </lineage>
</organism>
<dbReference type="SUPFAM" id="SSF52972">
    <property type="entry name" value="ITPase-like"/>
    <property type="match status" value="1"/>
</dbReference>
<dbReference type="PANTHER" id="PTHR11067:SF9">
    <property type="entry name" value="INOSINE TRIPHOSPHATE PYROPHOSPHATASE"/>
    <property type="match status" value="1"/>
</dbReference>
<feature type="binding site" evidence="7">
    <location>
        <position position="72"/>
    </location>
    <ligand>
        <name>Mg(2+)</name>
        <dbReference type="ChEBI" id="CHEBI:18420"/>
    </ligand>
</feature>
<evidence type="ECO:0000256" key="1">
    <source>
        <dbReference type="ARBA" id="ARBA00008023"/>
    </source>
</evidence>
<feature type="binding site" evidence="7">
    <location>
        <begin position="175"/>
        <end position="178"/>
    </location>
    <ligand>
        <name>substrate</name>
    </ligand>
</feature>
<keyword evidence="3 7" id="KW-0547">Nucleotide-binding</keyword>
<dbReference type="PANTHER" id="PTHR11067">
    <property type="entry name" value="INOSINE TRIPHOSPHATE PYROPHOSPHATASE/HAM1 PROTEIN"/>
    <property type="match status" value="1"/>
</dbReference>
<dbReference type="Proteomes" id="UP000636918">
    <property type="component" value="Unassembled WGS sequence"/>
</dbReference>
<dbReference type="CDD" id="cd00515">
    <property type="entry name" value="HAM1"/>
    <property type="match status" value="1"/>
</dbReference>
<evidence type="ECO:0000256" key="8">
    <source>
        <dbReference type="SAM" id="MobiDB-lite"/>
    </source>
</evidence>
<gene>
    <name evidence="9" type="ORF">JI751_05720</name>
</gene>
<dbReference type="InterPro" id="IPR020922">
    <property type="entry name" value="dITP/XTP_pyrophosphatase"/>
</dbReference>
<comment type="catalytic activity">
    <reaction evidence="7">
        <text>XTP + H2O = XMP + diphosphate + H(+)</text>
        <dbReference type="Rhea" id="RHEA:28610"/>
        <dbReference type="ChEBI" id="CHEBI:15377"/>
        <dbReference type="ChEBI" id="CHEBI:15378"/>
        <dbReference type="ChEBI" id="CHEBI:33019"/>
        <dbReference type="ChEBI" id="CHEBI:57464"/>
        <dbReference type="ChEBI" id="CHEBI:61314"/>
        <dbReference type="EC" id="3.6.1.66"/>
    </reaction>
</comment>
<keyword evidence="4 7" id="KW-0378">Hydrolase</keyword>
<protein>
    <recommendedName>
        <fullName evidence="7">dITP/XTP pyrophosphatase</fullName>
        <ecNumber evidence="7">3.6.1.66</ecNumber>
    </recommendedName>
    <alternativeName>
        <fullName evidence="7">Non-canonical purine NTP pyrophosphatase</fullName>
    </alternativeName>
    <alternativeName>
        <fullName evidence="7">Non-standard purine NTP pyrophosphatase</fullName>
    </alternativeName>
    <alternativeName>
        <fullName evidence="7">Nucleoside-triphosphate diphosphatase</fullName>
    </alternativeName>
    <alternativeName>
        <fullName evidence="7">Nucleoside-triphosphate pyrophosphatase</fullName>
        <shortName evidence="7">NTPase</shortName>
    </alternativeName>
</protein>
<dbReference type="HAMAP" id="MF_01405">
    <property type="entry name" value="Non_canon_purine_NTPase"/>
    <property type="match status" value="1"/>
</dbReference>
<accession>A0ABS1L6E5</accession>
<feature type="active site" description="Proton acceptor" evidence="7">
    <location>
        <position position="72"/>
    </location>
</feature>
<feature type="binding site" evidence="7">
    <location>
        <position position="205"/>
    </location>
    <ligand>
        <name>substrate</name>
    </ligand>
</feature>
<keyword evidence="10" id="KW-1185">Reference proteome</keyword>
<keyword evidence="2 7" id="KW-0479">Metal-binding</keyword>
<evidence type="ECO:0000313" key="9">
    <source>
        <dbReference type="EMBL" id="MBL0747102.1"/>
    </source>
</evidence>
<feature type="compositionally biased region" description="Polar residues" evidence="8">
    <location>
        <begin position="102"/>
        <end position="115"/>
    </location>
</feature>
<dbReference type="InterPro" id="IPR029001">
    <property type="entry name" value="ITPase-like_fam"/>
</dbReference>